<dbReference type="PANTHER" id="PTHR30616">
    <property type="entry name" value="UNCHARACTERIZED PROTEIN YFIH"/>
    <property type="match status" value="1"/>
</dbReference>
<name>A0A4S8P5U5_9HYPH</name>
<dbReference type="RefSeq" id="WP_136596550.1">
    <property type="nucleotide sequence ID" value="NZ_STGV01000001.1"/>
</dbReference>
<comment type="catalytic activity">
    <reaction evidence="1">
        <text>inosine + phosphate = alpha-D-ribose 1-phosphate + hypoxanthine</text>
        <dbReference type="Rhea" id="RHEA:27646"/>
        <dbReference type="ChEBI" id="CHEBI:17368"/>
        <dbReference type="ChEBI" id="CHEBI:17596"/>
        <dbReference type="ChEBI" id="CHEBI:43474"/>
        <dbReference type="ChEBI" id="CHEBI:57720"/>
        <dbReference type="EC" id="2.4.2.1"/>
    </reaction>
    <physiologicalReaction direction="left-to-right" evidence="1">
        <dbReference type="Rhea" id="RHEA:27647"/>
    </physiologicalReaction>
</comment>
<dbReference type="NCBIfam" id="TIGR00726">
    <property type="entry name" value="peptidoglycan editing factor PgeF"/>
    <property type="match status" value="1"/>
</dbReference>
<comment type="catalytic activity">
    <reaction evidence="7">
        <text>adenosine + H2O + H(+) = inosine + NH4(+)</text>
        <dbReference type="Rhea" id="RHEA:24408"/>
        <dbReference type="ChEBI" id="CHEBI:15377"/>
        <dbReference type="ChEBI" id="CHEBI:15378"/>
        <dbReference type="ChEBI" id="CHEBI:16335"/>
        <dbReference type="ChEBI" id="CHEBI:17596"/>
        <dbReference type="ChEBI" id="CHEBI:28938"/>
        <dbReference type="EC" id="3.5.4.4"/>
    </reaction>
    <physiologicalReaction direction="left-to-right" evidence="7">
        <dbReference type="Rhea" id="RHEA:24409"/>
    </physiologicalReaction>
</comment>
<reference evidence="11 12" key="1">
    <citation type="submission" date="2019-04" db="EMBL/GenBank/DDBJ databases">
        <title>Genome sequence of strain shin9-1.</title>
        <authorList>
            <person name="Gao J."/>
            <person name="Sun J."/>
        </authorList>
    </citation>
    <scope>NUCLEOTIDE SEQUENCE [LARGE SCALE GENOMIC DNA]</scope>
    <source>
        <strain evidence="12">shin9-1</strain>
    </source>
</reference>
<comment type="caution">
    <text evidence="11">The sequence shown here is derived from an EMBL/GenBank/DDBJ whole genome shotgun (WGS) entry which is preliminary data.</text>
</comment>
<keyword evidence="5" id="KW-0378">Hydrolase</keyword>
<evidence type="ECO:0000256" key="6">
    <source>
        <dbReference type="ARBA" id="ARBA00022833"/>
    </source>
</evidence>
<evidence type="ECO:0000256" key="1">
    <source>
        <dbReference type="ARBA" id="ARBA00000553"/>
    </source>
</evidence>
<dbReference type="Gene3D" id="3.60.140.10">
    <property type="entry name" value="CNF1/YfiH-like putative cysteine hydrolases"/>
    <property type="match status" value="1"/>
</dbReference>
<keyword evidence="12" id="KW-1185">Reference proteome</keyword>
<evidence type="ECO:0000256" key="4">
    <source>
        <dbReference type="ARBA" id="ARBA00022723"/>
    </source>
</evidence>
<protein>
    <recommendedName>
        <fullName evidence="10">Purine nucleoside phosphorylase</fullName>
    </recommendedName>
</protein>
<dbReference type="InterPro" id="IPR011324">
    <property type="entry name" value="Cytotoxic_necrot_fac-like_cat"/>
</dbReference>
<organism evidence="11 12">
    <name type="scientific">Peteryoungia ipomoeae</name>
    <dbReference type="NCBI Taxonomy" id="1210932"/>
    <lineage>
        <taxon>Bacteria</taxon>
        <taxon>Pseudomonadati</taxon>
        <taxon>Pseudomonadota</taxon>
        <taxon>Alphaproteobacteria</taxon>
        <taxon>Hyphomicrobiales</taxon>
        <taxon>Rhizobiaceae</taxon>
        <taxon>Peteryoungia</taxon>
    </lineage>
</organism>
<dbReference type="CDD" id="cd16833">
    <property type="entry name" value="YfiH"/>
    <property type="match status" value="1"/>
</dbReference>
<dbReference type="GO" id="GO:0016787">
    <property type="term" value="F:hydrolase activity"/>
    <property type="evidence" value="ECO:0007669"/>
    <property type="project" value="UniProtKB-KW"/>
</dbReference>
<accession>A0A4S8P5U5</accession>
<evidence type="ECO:0000256" key="8">
    <source>
        <dbReference type="ARBA" id="ARBA00048968"/>
    </source>
</evidence>
<sequence>MIPPETAAAPDLPSTIQSPLLSEGRESGIRHGFFTREGGVSEGIYQGLNVGVGSADSPDRVQENRRRVAGWFAQPTDRLVTVHQVHSPDVAIVDAAFEGDRPKADAIVTRTPGLILGVLTADCGPILFADCENRVIGAAHAGWKGALDGVLENTIDAMVALGANRDTICATLGPSISQRNYEVGPEFVERFVARDPVYAQYFIPSDKPDHAMFDLPGLTLARLGAAGIKATALGHCTYSNAQSFYSYRRTTHAGEPDYGRQISAIVIEEN</sequence>
<evidence type="ECO:0000256" key="3">
    <source>
        <dbReference type="ARBA" id="ARBA00022679"/>
    </source>
</evidence>
<dbReference type="PANTHER" id="PTHR30616:SF2">
    <property type="entry name" value="PURINE NUCLEOSIDE PHOSPHORYLASE LACC1"/>
    <property type="match status" value="1"/>
</dbReference>
<dbReference type="GO" id="GO:0005507">
    <property type="term" value="F:copper ion binding"/>
    <property type="evidence" value="ECO:0007669"/>
    <property type="project" value="TreeGrafter"/>
</dbReference>
<dbReference type="GO" id="GO:0017061">
    <property type="term" value="F:S-methyl-5-thioadenosine phosphorylase activity"/>
    <property type="evidence" value="ECO:0007669"/>
    <property type="project" value="UniProtKB-EC"/>
</dbReference>
<evidence type="ECO:0000256" key="10">
    <source>
        <dbReference type="RuleBase" id="RU361274"/>
    </source>
</evidence>
<evidence type="ECO:0000313" key="12">
    <source>
        <dbReference type="Proteomes" id="UP000308828"/>
    </source>
</evidence>
<dbReference type="OrthoDB" id="4279at2"/>
<gene>
    <name evidence="11" type="primary">pgeF</name>
    <name evidence="11" type="ORF">FAA97_00345</name>
</gene>
<keyword evidence="4" id="KW-0479">Metal-binding</keyword>
<evidence type="ECO:0000256" key="7">
    <source>
        <dbReference type="ARBA" id="ARBA00047989"/>
    </source>
</evidence>
<dbReference type="Proteomes" id="UP000308828">
    <property type="component" value="Unassembled WGS sequence"/>
</dbReference>
<dbReference type="InterPro" id="IPR003730">
    <property type="entry name" value="Cu_polyphenol_OxRdtase"/>
</dbReference>
<comment type="catalytic activity">
    <reaction evidence="9">
        <text>S-methyl-5'-thioadenosine + phosphate = 5-(methylsulfanyl)-alpha-D-ribose 1-phosphate + adenine</text>
        <dbReference type="Rhea" id="RHEA:11852"/>
        <dbReference type="ChEBI" id="CHEBI:16708"/>
        <dbReference type="ChEBI" id="CHEBI:17509"/>
        <dbReference type="ChEBI" id="CHEBI:43474"/>
        <dbReference type="ChEBI" id="CHEBI:58533"/>
        <dbReference type="EC" id="2.4.2.28"/>
    </reaction>
    <physiologicalReaction direction="left-to-right" evidence="9">
        <dbReference type="Rhea" id="RHEA:11853"/>
    </physiologicalReaction>
</comment>
<evidence type="ECO:0000256" key="2">
    <source>
        <dbReference type="ARBA" id="ARBA00007353"/>
    </source>
</evidence>
<proteinExistence type="inferred from homology"/>
<dbReference type="AlphaFoldDB" id="A0A4S8P5U5"/>
<comment type="catalytic activity">
    <reaction evidence="8">
        <text>adenosine + phosphate = alpha-D-ribose 1-phosphate + adenine</text>
        <dbReference type="Rhea" id="RHEA:27642"/>
        <dbReference type="ChEBI" id="CHEBI:16335"/>
        <dbReference type="ChEBI" id="CHEBI:16708"/>
        <dbReference type="ChEBI" id="CHEBI:43474"/>
        <dbReference type="ChEBI" id="CHEBI:57720"/>
        <dbReference type="EC" id="2.4.2.1"/>
    </reaction>
    <physiologicalReaction direction="left-to-right" evidence="8">
        <dbReference type="Rhea" id="RHEA:27643"/>
    </physiologicalReaction>
</comment>
<dbReference type="EMBL" id="STGV01000001">
    <property type="protein sequence ID" value="THV24701.1"/>
    <property type="molecule type" value="Genomic_DNA"/>
</dbReference>
<evidence type="ECO:0000256" key="9">
    <source>
        <dbReference type="ARBA" id="ARBA00049893"/>
    </source>
</evidence>
<evidence type="ECO:0000256" key="5">
    <source>
        <dbReference type="ARBA" id="ARBA00022801"/>
    </source>
</evidence>
<comment type="similarity">
    <text evidence="2 10">Belongs to the purine nucleoside phosphorylase YfiH/LACC1 family.</text>
</comment>
<keyword evidence="6" id="KW-0862">Zinc</keyword>
<keyword evidence="3" id="KW-0808">Transferase</keyword>
<dbReference type="Pfam" id="PF02578">
    <property type="entry name" value="Cu-oxidase_4"/>
    <property type="match status" value="1"/>
</dbReference>
<evidence type="ECO:0000313" key="11">
    <source>
        <dbReference type="EMBL" id="THV24701.1"/>
    </source>
</evidence>
<dbReference type="InterPro" id="IPR038371">
    <property type="entry name" value="Cu_polyphenol_OxRdtase_sf"/>
</dbReference>
<dbReference type="SUPFAM" id="SSF64438">
    <property type="entry name" value="CNF1/YfiH-like putative cysteine hydrolases"/>
    <property type="match status" value="1"/>
</dbReference>